<comment type="caution">
    <text evidence="1">The sequence shown here is derived from an EMBL/GenBank/DDBJ whole genome shotgun (WGS) entry which is preliminary data.</text>
</comment>
<gene>
    <name evidence="1" type="ORF">HMPREF9448_01108</name>
</gene>
<dbReference type="AlphaFoldDB" id="K0WZN5"/>
<name>K0WZN5_9BACT</name>
<accession>K0WZN5</accession>
<dbReference type="OrthoDB" id="9816564at2"/>
<dbReference type="SUPFAM" id="SSF53756">
    <property type="entry name" value="UDP-Glycosyltransferase/glycogen phosphorylase"/>
    <property type="match status" value="1"/>
</dbReference>
<sequence length="385" mass="43647">MRPVIKYISFYDFADSGIARNYSVAAANKMDYIIESLVRIGYDVEVVSASACIESGTFRWYKSRVEERQPHVKTRFFSSFRCRSKILVLLRLIWGVLQLLSYLLFCVKKGESIWVYHSLYYYNVILLAKKIKKFKLILEVEEIYQDVSPVPPYMERWECKMIDVADKFVFSTDLLNDKVNRQKKPHLVIYGTYRCEPVMSERHGDNKVHVVYSGTLDPNKGGAMAAAGVAASLPSTYRVHILGFGNPGEIQAIKELCEEMSGKGGAVVSYDGVLKGSAYIDFLQTCQIGLSTQNPDAAFNNTSFPSKILSYMSNGLQVVSADIEAVRRAYGISGYIYYYQKQEPSDIANAILNVDLDNPFDTRAVVQSLDNRFVEQLSLFLRDRV</sequence>
<dbReference type="HOGENOM" id="CLU_060299_0_0_10"/>
<dbReference type="EMBL" id="ADLE01000008">
    <property type="protein sequence ID" value="EJZ64628.1"/>
    <property type="molecule type" value="Genomic_DNA"/>
</dbReference>
<organism evidence="1 2">
    <name type="scientific">Barnesiella intestinihominis YIT 11860</name>
    <dbReference type="NCBI Taxonomy" id="742726"/>
    <lineage>
        <taxon>Bacteria</taxon>
        <taxon>Pseudomonadati</taxon>
        <taxon>Bacteroidota</taxon>
        <taxon>Bacteroidia</taxon>
        <taxon>Bacteroidales</taxon>
        <taxon>Barnesiellaceae</taxon>
        <taxon>Barnesiella</taxon>
    </lineage>
</organism>
<dbReference type="RefSeq" id="WP_008861596.1">
    <property type="nucleotide sequence ID" value="NZ_JH815204.1"/>
</dbReference>
<dbReference type="eggNOG" id="ENOG5030V88">
    <property type="taxonomic scope" value="Bacteria"/>
</dbReference>
<keyword evidence="2" id="KW-1185">Reference proteome</keyword>
<evidence type="ECO:0000313" key="1">
    <source>
        <dbReference type="EMBL" id="EJZ64628.1"/>
    </source>
</evidence>
<protein>
    <recommendedName>
        <fullName evidence="3">Glycosyl transferase family 1 domain-containing protein</fullName>
    </recommendedName>
</protein>
<dbReference type="STRING" id="742726.HMPREF9448_01108"/>
<proteinExistence type="predicted"/>
<dbReference type="GeneID" id="77848402"/>
<reference evidence="1 2" key="1">
    <citation type="submission" date="2012-08" db="EMBL/GenBank/DDBJ databases">
        <title>The Genome Sequence of Barnesiella intestinihominis YIT 11860.</title>
        <authorList>
            <consortium name="The Broad Institute Genome Sequencing Platform"/>
            <person name="Earl A."/>
            <person name="Ward D."/>
            <person name="Feldgarden M."/>
            <person name="Gevers D."/>
            <person name="Morotomi M."/>
            <person name="Walker B."/>
            <person name="Young S.K."/>
            <person name="Zeng Q."/>
            <person name="Gargeya S."/>
            <person name="Fitzgerald M."/>
            <person name="Haas B."/>
            <person name="Abouelleil A."/>
            <person name="Alvarado L."/>
            <person name="Arachchi H.M."/>
            <person name="Berlin A.M."/>
            <person name="Chapman S.B."/>
            <person name="Goldberg J."/>
            <person name="Griggs A."/>
            <person name="Gujja S."/>
            <person name="Hansen M."/>
            <person name="Howarth C."/>
            <person name="Imamovic A."/>
            <person name="Larimer J."/>
            <person name="McCowen C."/>
            <person name="Montmayeur A."/>
            <person name="Murphy C."/>
            <person name="Neiman D."/>
            <person name="Pearson M."/>
            <person name="Priest M."/>
            <person name="Roberts A."/>
            <person name="Saif S."/>
            <person name="Shea T."/>
            <person name="Sisk P."/>
            <person name="Sykes S."/>
            <person name="Wortman J."/>
            <person name="Nusbaum C."/>
            <person name="Birren B."/>
        </authorList>
    </citation>
    <scope>NUCLEOTIDE SEQUENCE [LARGE SCALE GENOMIC DNA]</scope>
    <source>
        <strain evidence="1 2">YIT 11860</strain>
    </source>
</reference>
<dbReference type="Gene3D" id="3.40.50.2000">
    <property type="entry name" value="Glycogen Phosphorylase B"/>
    <property type="match status" value="1"/>
</dbReference>
<dbReference type="Proteomes" id="UP000006044">
    <property type="component" value="Unassembled WGS sequence"/>
</dbReference>
<evidence type="ECO:0008006" key="3">
    <source>
        <dbReference type="Google" id="ProtNLM"/>
    </source>
</evidence>
<evidence type="ECO:0000313" key="2">
    <source>
        <dbReference type="Proteomes" id="UP000006044"/>
    </source>
</evidence>